<proteinExistence type="predicted"/>
<protein>
    <submittedName>
        <fullName evidence="1">Uncharacterized protein</fullName>
    </submittedName>
</protein>
<organism evidence="1 2">
    <name type="scientific">Jutongia hominis</name>
    <dbReference type="NCBI Taxonomy" id="2763664"/>
    <lineage>
        <taxon>Bacteria</taxon>
        <taxon>Bacillati</taxon>
        <taxon>Bacillota</taxon>
        <taxon>Clostridia</taxon>
        <taxon>Lachnospirales</taxon>
        <taxon>Lachnospiraceae</taxon>
        <taxon>Jutongia</taxon>
    </lineage>
</organism>
<keyword evidence="2" id="KW-1185">Reference proteome</keyword>
<dbReference type="RefSeq" id="WP_022142493.1">
    <property type="nucleotide sequence ID" value="NZ_JACRSW010000007.1"/>
</dbReference>
<dbReference type="Proteomes" id="UP000637513">
    <property type="component" value="Unassembled WGS sequence"/>
</dbReference>
<gene>
    <name evidence="1" type="ORF">H8700_01665</name>
</gene>
<evidence type="ECO:0000313" key="2">
    <source>
        <dbReference type="Proteomes" id="UP000637513"/>
    </source>
</evidence>
<name>A0ABR7MRJ9_9FIRM</name>
<reference evidence="1 2" key="1">
    <citation type="submission" date="2020-08" db="EMBL/GenBank/DDBJ databases">
        <title>Genome public.</title>
        <authorList>
            <person name="Liu C."/>
            <person name="Sun Q."/>
        </authorList>
    </citation>
    <scope>NUCLEOTIDE SEQUENCE [LARGE SCALE GENOMIC DNA]</scope>
    <source>
        <strain evidence="1 2">BX3</strain>
    </source>
</reference>
<sequence length="77" mass="8855">MINPTMLFRIKNSWSRFTTSHPKFPMFLQAASKNNVIQENTVLEIKITTPEGKNLSTNVKLTNDDLALFNDLKEMAR</sequence>
<comment type="caution">
    <text evidence="1">The sequence shown here is derived from an EMBL/GenBank/DDBJ whole genome shotgun (WGS) entry which is preliminary data.</text>
</comment>
<dbReference type="EMBL" id="JACRSW010000007">
    <property type="protein sequence ID" value="MBC8556421.1"/>
    <property type="molecule type" value="Genomic_DNA"/>
</dbReference>
<evidence type="ECO:0000313" key="1">
    <source>
        <dbReference type="EMBL" id="MBC8556421.1"/>
    </source>
</evidence>
<accession>A0ABR7MRJ9</accession>